<dbReference type="InterPro" id="IPR001663">
    <property type="entry name" value="Rng_hydr_dOase-A"/>
</dbReference>
<sequence>MTQETRNDANQRLTDLISRHKSGFGLDGGFYTDPSIFAADLEQVFRRHWHCVGHESIIPNPGDFEQFKLGGESILLTRDRDGSVNALLNVCRHRGAKVCSEERGNRRVFVCPYHAWSYSNTGDLRSAREMPADFDRKEYGLKKLNLEVVEGLVFVSFASEPLDFQKARDVVTSAFGPHGWGDAKVAHRESYKITGNWKLAVENYVECYHCGPAHPEYSVVHSSGISPEADKLAADAMQDRARAMGIAIPEHDEWLGSDTGQEAARCFRYSLVEGAVSGTSTGAAAAPLMGSFETYDGGVTSVHIGGTSFFIGYPDYGVIYRFSPISVDETEMELIWLVKSDAVEGRDYNVEELTWLWHVTSKADKKIIELAANGVCSRYFEPGPVSPMEPYQLKYTEWYLKELSLPEVSNS</sequence>
<evidence type="ECO:0000256" key="7">
    <source>
        <dbReference type="ARBA" id="ARBA00023027"/>
    </source>
</evidence>
<dbReference type="InterPro" id="IPR036922">
    <property type="entry name" value="Rieske_2Fe-2S_sf"/>
</dbReference>
<dbReference type="Gene3D" id="2.102.10.10">
    <property type="entry name" value="Rieske [2Fe-2S] iron-sulphur domain"/>
    <property type="match status" value="1"/>
</dbReference>
<evidence type="ECO:0000256" key="1">
    <source>
        <dbReference type="ARBA" id="ARBA00001962"/>
    </source>
</evidence>
<accession>A0A2T8HRN4</accession>
<dbReference type="InterPro" id="IPR015881">
    <property type="entry name" value="ARHD_Rieske_2Fe_2S"/>
</dbReference>
<feature type="domain" description="Rieske" evidence="8">
    <location>
        <begin position="49"/>
        <end position="155"/>
    </location>
</feature>
<keyword evidence="6" id="KW-0411">Iron-sulfur</keyword>
<evidence type="ECO:0000256" key="6">
    <source>
        <dbReference type="ARBA" id="ARBA00023014"/>
    </source>
</evidence>
<dbReference type="SUPFAM" id="SSF50022">
    <property type="entry name" value="ISP domain"/>
    <property type="match status" value="1"/>
</dbReference>
<reference evidence="9 10" key="1">
    <citation type="submission" date="2018-04" db="EMBL/GenBank/DDBJ databases">
        <title>Pararhodobacter oceanense sp. nov., isolated from marine intertidal sediment.</title>
        <authorList>
            <person name="Wang X.-L."/>
            <person name="Du Z.-J."/>
        </authorList>
    </citation>
    <scope>NUCLEOTIDE SEQUENCE [LARGE SCALE GENOMIC DNA]</scope>
    <source>
        <strain evidence="9 10">AM505</strain>
    </source>
</reference>
<dbReference type="GO" id="GO:0016491">
    <property type="term" value="F:oxidoreductase activity"/>
    <property type="evidence" value="ECO:0007669"/>
    <property type="project" value="UniProtKB-KW"/>
</dbReference>
<keyword evidence="3" id="KW-0479">Metal-binding</keyword>
<evidence type="ECO:0000256" key="4">
    <source>
        <dbReference type="ARBA" id="ARBA00023002"/>
    </source>
</evidence>
<evidence type="ECO:0000256" key="2">
    <source>
        <dbReference type="ARBA" id="ARBA00022714"/>
    </source>
</evidence>
<dbReference type="Pfam" id="PF00848">
    <property type="entry name" value="Ring_hydroxyl_A"/>
    <property type="match status" value="1"/>
</dbReference>
<dbReference type="OrthoDB" id="7456916at2"/>
<dbReference type="Pfam" id="PF00355">
    <property type="entry name" value="Rieske"/>
    <property type="match status" value="1"/>
</dbReference>
<dbReference type="GO" id="GO:0051537">
    <property type="term" value="F:2 iron, 2 sulfur cluster binding"/>
    <property type="evidence" value="ECO:0007669"/>
    <property type="project" value="UniProtKB-KW"/>
</dbReference>
<dbReference type="InterPro" id="IPR017941">
    <property type="entry name" value="Rieske_2Fe-2S"/>
</dbReference>
<comment type="caution">
    <text evidence="9">The sequence shown here is derived from an EMBL/GenBank/DDBJ whole genome shotgun (WGS) entry which is preliminary data.</text>
</comment>
<dbReference type="GO" id="GO:0005506">
    <property type="term" value="F:iron ion binding"/>
    <property type="evidence" value="ECO:0007669"/>
    <property type="project" value="InterPro"/>
</dbReference>
<evidence type="ECO:0000313" key="10">
    <source>
        <dbReference type="Proteomes" id="UP000245911"/>
    </source>
</evidence>
<protein>
    <submittedName>
        <fullName evidence="9">(2Fe-2S)-binding protein</fullName>
    </submittedName>
</protein>
<dbReference type="CDD" id="cd03469">
    <property type="entry name" value="Rieske_RO_Alpha_N"/>
    <property type="match status" value="1"/>
</dbReference>
<dbReference type="PROSITE" id="PS51296">
    <property type="entry name" value="RIESKE"/>
    <property type="match status" value="1"/>
</dbReference>
<dbReference type="CDD" id="cd08884">
    <property type="entry name" value="RHO_alpha_C_GbcA-like"/>
    <property type="match status" value="1"/>
</dbReference>
<organism evidence="9 10">
    <name type="scientific">Pararhodobacter oceanensis</name>
    <dbReference type="NCBI Taxonomy" id="2172121"/>
    <lineage>
        <taxon>Bacteria</taxon>
        <taxon>Pseudomonadati</taxon>
        <taxon>Pseudomonadota</taxon>
        <taxon>Alphaproteobacteria</taxon>
        <taxon>Rhodobacterales</taxon>
        <taxon>Paracoccaceae</taxon>
        <taxon>Pararhodobacter</taxon>
    </lineage>
</organism>
<name>A0A2T8HRN4_9RHOB</name>
<dbReference type="Gene3D" id="3.90.380.10">
    <property type="entry name" value="Naphthalene 1,2-dioxygenase Alpha Subunit, Chain A, domain 1"/>
    <property type="match status" value="1"/>
</dbReference>
<keyword evidence="7" id="KW-0520">NAD</keyword>
<evidence type="ECO:0000256" key="5">
    <source>
        <dbReference type="ARBA" id="ARBA00023004"/>
    </source>
</evidence>
<keyword evidence="4" id="KW-0560">Oxidoreductase</keyword>
<dbReference type="EMBL" id="QDKM01000007">
    <property type="protein sequence ID" value="PVH28075.1"/>
    <property type="molecule type" value="Genomic_DNA"/>
</dbReference>
<keyword evidence="10" id="KW-1185">Reference proteome</keyword>
<evidence type="ECO:0000313" key="9">
    <source>
        <dbReference type="EMBL" id="PVH28075.1"/>
    </source>
</evidence>
<evidence type="ECO:0000256" key="3">
    <source>
        <dbReference type="ARBA" id="ARBA00022723"/>
    </source>
</evidence>
<gene>
    <name evidence="9" type="ORF">DDE20_14960</name>
</gene>
<dbReference type="InterPro" id="IPR015879">
    <property type="entry name" value="Ring_hydroxy_dOase_asu_C_dom"/>
</dbReference>
<dbReference type="PANTHER" id="PTHR43756">
    <property type="entry name" value="CHOLINE MONOOXYGENASE, CHLOROPLASTIC"/>
    <property type="match status" value="1"/>
</dbReference>
<comment type="cofactor">
    <cofactor evidence="1">
        <name>Fe cation</name>
        <dbReference type="ChEBI" id="CHEBI:24875"/>
    </cofactor>
</comment>
<evidence type="ECO:0000259" key="8">
    <source>
        <dbReference type="PROSITE" id="PS51296"/>
    </source>
</evidence>
<dbReference type="SUPFAM" id="SSF55961">
    <property type="entry name" value="Bet v1-like"/>
    <property type="match status" value="1"/>
</dbReference>
<dbReference type="PRINTS" id="PR00090">
    <property type="entry name" value="RNGDIOXGNASE"/>
</dbReference>
<dbReference type="Proteomes" id="UP000245911">
    <property type="component" value="Unassembled WGS sequence"/>
</dbReference>
<dbReference type="AlphaFoldDB" id="A0A2T8HRN4"/>
<keyword evidence="5" id="KW-0408">Iron</keyword>
<dbReference type="PROSITE" id="PS00570">
    <property type="entry name" value="RING_HYDROXYL_ALPHA"/>
    <property type="match status" value="1"/>
</dbReference>
<keyword evidence="2" id="KW-0001">2Fe-2S</keyword>
<proteinExistence type="predicted"/>
<dbReference type="PANTHER" id="PTHR43756:SF5">
    <property type="entry name" value="CHOLINE MONOOXYGENASE, CHLOROPLASTIC"/>
    <property type="match status" value="1"/>
</dbReference>